<feature type="compositionally biased region" description="Basic and acidic residues" evidence="1">
    <location>
        <begin position="81"/>
        <end position="98"/>
    </location>
</feature>
<feature type="region of interest" description="Disordered" evidence="1">
    <location>
        <begin position="81"/>
        <end position="106"/>
    </location>
</feature>
<organism evidence="2 3">
    <name type="scientific">Actinopolymorpha rutila</name>
    <dbReference type="NCBI Taxonomy" id="446787"/>
    <lineage>
        <taxon>Bacteria</taxon>
        <taxon>Bacillati</taxon>
        <taxon>Actinomycetota</taxon>
        <taxon>Actinomycetes</taxon>
        <taxon>Propionibacteriales</taxon>
        <taxon>Actinopolymorphaceae</taxon>
        <taxon>Actinopolymorpha</taxon>
    </lineage>
</organism>
<name>A0A852Z8M5_9ACTN</name>
<dbReference type="Proteomes" id="UP000579605">
    <property type="component" value="Unassembled WGS sequence"/>
</dbReference>
<comment type="caution">
    <text evidence="2">The sequence shown here is derived from an EMBL/GenBank/DDBJ whole genome shotgun (WGS) entry which is preliminary data.</text>
</comment>
<evidence type="ECO:0000256" key="1">
    <source>
        <dbReference type="SAM" id="MobiDB-lite"/>
    </source>
</evidence>
<dbReference type="AlphaFoldDB" id="A0A852Z8M5"/>
<dbReference type="EMBL" id="JACBZH010000001">
    <property type="protein sequence ID" value="NYH88018.1"/>
    <property type="molecule type" value="Genomic_DNA"/>
</dbReference>
<evidence type="ECO:0000313" key="3">
    <source>
        <dbReference type="Proteomes" id="UP000579605"/>
    </source>
</evidence>
<accession>A0A852Z8M5</accession>
<evidence type="ECO:0000313" key="2">
    <source>
        <dbReference type="EMBL" id="NYH88018.1"/>
    </source>
</evidence>
<proteinExistence type="predicted"/>
<reference evidence="2 3" key="1">
    <citation type="submission" date="2020-07" db="EMBL/GenBank/DDBJ databases">
        <title>Sequencing the genomes of 1000 actinobacteria strains.</title>
        <authorList>
            <person name="Klenk H.-P."/>
        </authorList>
    </citation>
    <scope>NUCLEOTIDE SEQUENCE [LARGE SCALE GENOMIC DNA]</scope>
    <source>
        <strain evidence="2 3">DSM 18448</strain>
    </source>
</reference>
<gene>
    <name evidence="2" type="ORF">F4554_000656</name>
</gene>
<sequence length="106" mass="11224">MPPTRDHHDVRLAERLVEQSLVCRGRVDDHHVVGVGAVQGLAEQALGGRLHDGDLQQSLVGGVLDPLGRAGLRVGVHECDRTPAGGRERGEVDGRGRLADPALQCG</sequence>
<keyword evidence="3" id="KW-1185">Reference proteome</keyword>
<protein>
    <submittedName>
        <fullName evidence="2">Uncharacterized protein</fullName>
    </submittedName>
</protein>